<evidence type="ECO:0000256" key="2">
    <source>
        <dbReference type="ARBA" id="ARBA00022748"/>
    </source>
</evidence>
<name>A0A3G8JSG4_9ACTN</name>
<dbReference type="CDD" id="cd02966">
    <property type="entry name" value="TlpA_like_family"/>
    <property type="match status" value="1"/>
</dbReference>
<evidence type="ECO:0000313" key="9">
    <source>
        <dbReference type="Proteomes" id="UP000271469"/>
    </source>
</evidence>
<dbReference type="PROSITE" id="PS00194">
    <property type="entry name" value="THIOREDOXIN_1"/>
    <property type="match status" value="1"/>
</dbReference>
<keyword evidence="2" id="KW-0201">Cytochrome c-type biogenesis</keyword>
<keyword evidence="5" id="KW-0676">Redox-active center</keyword>
<dbReference type="SUPFAM" id="SSF52833">
    <property type="entry name" value="Thioredoxin-like"/>
    <property type="match status" value="1"/>
</dbReference>
<feature type="domain" description="Thioredoxin" evidence="7">
    <location>
        <begin position="17"/>
        <end position="204"/>
    </location>
</feature>
<dbReference type="PANTHER" id="PTHR42852:SF6">
    <property type="entry name" value="THIOL:DISULFIDE INTERCHANGE PROTEIN DSBE"/>
    <property type="match status" value="1"/>
</dbReference>
<dbReference type="Proteomes" id="UP000271469">
    <property type="component" value="Chromosome"/>
</dbReference>
<dbReference type="InterPro" id="IPR013766">
    <property type="entry name" value="Thioredoxin_domain"/>
</dbReference>
<evidence type="ECO:0000256" key="3">
    <source>
        <dbReference type="ARBA" id="ARBA00022968"/>
    </source>
</evidence>
<dbReference type="InterPro" id="IPR013740">
    <property type="entry name" value="Redoxin"/>
</dbReference>
<protein>
    <submittedName>
        <fullName evidence="8">Thiol-disulfide oxidoreductase ResA</fullName>
    </submittedName>
</protein>
<dbReference type="GO" id="GO:0017004">
    <property type="term" value="P:cytochrome complex assembly"/>
    <property type="evidence" value="ECO:0007669"/>
    <property type="project" value="UniProtKB-KW"/>
</dbReference>
<dbReference type="EMBL" id="CP033972">
    <property type="protein sequence ID" value="AZG47432.1"/>
    <property type="molecule type" value="Genomic_DNA"/>
</dbReference>
<organism evidence="8 9">
    <name type="scientific">Gordonia insulae</name>
    <dbReference type="NCBI Taxonomy" id="2420509"/>
    <lineage>
        <taxon>Bacteria</taxon>
        <taxon>Bacillati</taxon>
        <taxon>Actinomycetota</taxon>
        <taxon>Actinomycetes</taxon>
        <taxon>Mycobacteriales</taxon>
        <taxon>Gordoniaceae</taxon>
        <taxon>Gordonia</taxon>
    </lineage>
</organism>
<evidence type="ECO:0000313" key="8">
    <source>
        <dbReference type="EMBL" id="AZG47432.1"/>
    </source>
</evidence>
<dbReference type="PROSITE" id="PS51352">
    <property type="entry name" value="THIOREDOXIN_2"/>
    <property type="match status" value="1"/>
</dbReference>
<dbReference type="AlphaFoldDB" id="A0A3G8JSG4"/>
<feature type="region of interest" description="Disordered" evidence="6">
    <location>
        <begin position="13"/>
        <end position="39"/>
    </location>
</feature>
<keyword evidence="3" id="KW-0735">Signal-anchor</keyword>
<evidence type="ECO:0000256" key="1">
    <source>
        <dbReference type="ARBA" id="ARBA00004196"/>
    </source>
</evidence>
<accession>A0A3G8JSG4</accession>
<dbReference type="InterPro" id="IPR036249">
    <property type="entry name" value="Thioredoxin-like_sf"/>
</dbReference>
<proteinExistence type="predicted"/>
<evidence type="ECO:0000256" key="4">
    <source>
        <dbReference type="ARBA" id="ARBA00023157"/>
    </source>
</evidence>
<dbReference type="PANTHER" id="PTHR42852">
    <property type="entry name" value="THIOL:DISULFIDE INTERCHANGE PROTEIN DSBE"/>
    <property type="match status" value="1"/>
</dbReference>
<dbReference type="Gene3D" id="3.40.30.10">
    <property type="entry name" value="Glutaredoxin"/>
    <property type="match status" value="1"/>
</dbReference>
<dbReference type="GO" id="GO:0030313">
    <property type="term" value="C:cell envelope"/>
    <property type="evidence" value="ECO:0007669"/>
    <property type="project" value="UniProtKB-SubCell"/>
</dbReference>
<keyword evidence="4" id="KW-1015">Disulfide bond</keyword>
<dbReference type="GO" id="GO:0016491">
    <property type="term" value="F:oxidoreductase activity"/>
    <property type="evidence" value="ECO:0007669"/>
    <property type="project" value="InterPro"/>
</dbReference>
<reference evidence="8 9" key="1">
    <citation type="submission" date="2018-11" db="EMBL/GenBank/DDBJ databases">
        <title>Gordonia insulae sp. nov., isolated from an island soil.</title>
        <authorList>
            <person name="Kim Y.S."/>
            <person name="Kim S.B."/>
        </authorList>
    </citation>
    <scope>NUCLEOTIDE SEQUENCE [LARGE SCALE GENOMIC DNA]</scope>
    <source>
        <strain evidence="8 9">MMS17-SY073</strain>
    </source>
</reference>
<evidence type="ECO:0000256" key="5">
    <source>
        <dbReference type="ARBA" id="ARBA00023284"/>
    </source>
</evidence>
<dbReference type="Pfam" id="PF08534">
    <property type="entry name" value="Redoxin"/>
    <property type="match status" value="1"/>
</dbReference>
<keyword evidence="3" id="KW-0812">Transmembrane</keyword>
<comment type="subcellular location">
    <subcellularLocation>
        <location evidence="1">Cell envelope</location>
    </subcellularLocation>
</comment>
<keyword evidence="9" id="KW-1185">Reference proteome</keyword>
<sequence length="207" mass="21542">MIALIVAIWPRDDGTGTGPDATAPSVSGPNATDAQVGDAQLAQARRDAALEPCPVTGQPVGPQSVLAGVTVPCLADGRPYDVGAGTAGKPMLVNMWAVWCLPCRRELPEVAAYAQRAGDKVTVLAVHAQEGAQNPYMALQFLTENDVHLPSVLDTDARVAAALGAPRVFPSTILVRPDGTVAKVLPQVFENPDQIADAVQQYLGVAT</sequence>
<dbReference type="InterPro" id="IPR050553">
    <property type="entry name" value="Thioredoxin_ResA/DsbE_sf"/>
</dbReference>
<evidence type="ECO:0000259" key="7">
    <source>
        <dbReference type="PROSITE" id="PS51352"/>
    </source>
</evidence>
<dbReference type="KEGG" id="gom:D7316_04042"/>
<evidence type="ECO:0000256" key="6">
    <source>
        <dbReference type="SAM" id="MobiDB-lite"/>
    </source>
</evidence>
<dbReference type="OrthoDB" id="9796554at2"/>
<gene>
    <name evidence="8" type="primary">resA</name>
    <name evidence="8" type="ORF">D7316_04042</name>
</gene>
<dbReference type="InterPro" id="IPR017937">
    <property type="entry name" value="Thioredoxin_CS"/>
</dbReference>
<feature type="compositionally biased region" description="Polar residues" evidence="6">
    <location>
        <begin position="24"/>
        <end position="33"/>
    </location>
</feature>